<dbReference type="GO" id="GO:0005524">
    <property type="term" value="F:ATP binding"/>
    <property type="evidence" value="ECO:0007669"/>
    <property type="project" value="UniProtKB-KW"/>
</dbReference>
<dbReference type="AlphaFoldDB" id="A0A2K3CQY9"/>
<feature type="domain" description="ABC transporter" evidence="3">
    <location>
        <begin position="82"/>
        <end position="325"/>
    </location>
</feature>
<dbReference type="PaxDb" id="3055-EDO97417"/>
<proteinExistence type="predicted"/>
<dbReference type="SUPFAM" id="SSF52540">
    <property type="entry name" value="P-loop containing nucleoside triphosphate hydrolases"/>
    <property type="match status" value="1"/>
</dbReference>
<dbReference type="CDD" id="cd00267">
    <property type="entry name" value="ABC_ATPase"/>
    <property type="match status" value="1"/>
</dbReference>
<protein>
    <recommendedName>
        <fullName evidence="3">ABC transporter domain-containing protein</fullName>
    </recommendedName>
</protein>
<dbReference type="SMART" id="SM00382">
    <property type="entry name" value="AAA"/>
    <property type="match status" value="1"/>
</dbReference>
<dbReference type="PANTHER" id="PTHR43158:SF12">
    <property type="entry name" value="ABC TRANSPORTER FAMILY PROTEIN"/>
    <property type="match status" value="1"/>
</dbReference>
<evidence type="ECO:0000313" key="5">
    <source>
        <dbReference type="Proteomes" id="UP000006906"/>
    </source>
</evidence>
<keyword evidence="5" id="KW-1185">Reference proteome</keyword>
<evidence type="ECO:0000256" key="2">
    <source>
        <dbReference type="ARBA" id="ARBA00022840"/>
    </source>
</evidence>
<dbReference type="OMA" id="DEYSTHM"/>
<dbReference type="InParanoid" id="A0A2K3CQY9"/>
<dbReference type="OrthoDB" id="6512918at2759"/>
<dbReference type="RefSeq" id="XP_001701540.2">
    <property type="nucleotide sequence ID" value="XM_001701488.2"/>
</dbReference>
<dbReference type="GeneID" id="5727054"/>
<evidence type="ECO:0000259" key="3">
    <source>
        <dbReference type="PROSITE" id="PS50893"/>
    </source>
</evidence>
<dbReference type="PANTHER" id="PTHR43158">
    <property type="entry name" value="SKFA PEPTIDE EXPORT ATP-BINDING PROTEIN SKFE"/>
    <property type="match status" value="1"/>
</dbReference>
<evidence type="ECO:0000256" key="1">
    <source>
        <dbReference type="ARBA" id="ARBA00022741"/>
    </source>
</evidence>
<dbReference type="InterPro" id="IPR027417">
    <property type="entry name" value="P-loop_NTPase"/>
</dbReference>
<dbReference type="Gramene" id="PNW70700">
    <property type="protein sequence ID" value="PNW70700"/>
    <property type="gene ID" value="CHLRE_17g731050v5"/>
</dbReference>
<dbReference type="GO" id="GO:0016887">
    <property type="term" value="F:ATP hydrolysis activity"/>
    <property type="evidence" value="ECO:0007669"/>
    <property type="project" value="InterPro"/>
</dbReference>
<organism evidence="4 5">
    <name type="scientific">Chlamydomonas reinhardtii</name>
    <name type="common">Chlamydomonas smithii</name>
    <dbReference type="NCBI Taxonomy" id="3055"/>
    <lineage>
        <taxon>Eukaryota</taxon>
        <taxon>Viridiplantae</taxon>
        <taxon>Chlorophyta</taxon>
        <taxon>core chlorophytes</taxon>
        <taxon>Chlorophyceae</taxon>
        <taxon>CS clade</taxon>
        <taxon>Chlamydomonadales</taxon>
        <taxon>Chlamydomonadaceae</taxon>
        <taxon>Chlamydomonas</taxon>
    </lineage>
</organism>
<dbReference type="EMBL" id="CM008978">
    <property type="protein sequence ID" value="PNW70700.1"/>
    <property type="molecule type" value="Genomic_DNA"/>
</dbReference>
<dbReference type="Proteomes" id="UP000006906">
    <property type="component" value="Chromosome 17"/>
</dbReference>
<sequence>MPVPVSVTNPNGKGLVAAAPSSLPTEGPFARLKAAAAANTANGSANGAANGTSQAAPMEVERPVQQEITEQPVASTSAPASIEVRGLNFAYPGLDGRPIPGVPPLLRDLTFSLPPGSTCLLLGANGAGKTTFMKILGGKHMIPEEAVRILGRAPFHDTGLTTSGDLSYIGGNWQRDIAFAGTSIPLTGDFPAQRMIDSIAGVDPERKKRLIKVLDIDPSWRMHQVSDGQRRRVQICVGLLKPFKVLLLDEITVDLDVLGRADLMRFLQEECSSRGASIIYATHIFDGLEFWPSHVAYLAGGRLALFKEAKHLPELAEGRLLSMVYGLLNADREAQIKVRGPVSTEWDPSREGEVGNFSYAFNNGWVPGTMNTSLSTNAVMRN</sequence>
<dbReference type="STRING" id="3055.A0A2K3CQY9"/>
<name>A0A2K3CQY9_CHLRE</name>
<dbReference type="InterPro" id="IPR003439">
    <property type="entry name" value="ABC_transporter-like_ATP-bd"/>
</dbReference>
<dbReference type="Gene3D" id="3.40.50.300">
    <property type="entry name" value="P-loop containing nucleotide triphosphate hydrolases"/>
    <property type="match status" value="1"/>
</dbReference>
<evidence type="ECO:0000313" key="4">
    <source>
        <dbReference type="EMBL" id="PNW70700.1"/>
    </source>
</evidence>
<dbReference type="PROSITE" id="PS50893">
    <property type="entry name" value="ABC_TRANSPORTER_2"/>
    <property type="match status" value="1"/>
</dbReference>
<dbReference type="FunCoup" id="A0A2K3CQY9">
    <property type="interactions" value="150"/>
</dbReference>
<gene>
    <name evidence="4" type="ORF">CHLRE_17g731050v5</name>
</gene>
<accession>A0A2K3CQY9</accession>
<dbReference type="KEGG" id="cre:CHLRE_17g731050v5"/>
<dbReference type="ExpressionAtlas" id="A0A2K3CQY9">
    <property type="expression patterns" value="baseline and differential"/>
</dbReference>
<keyword evidence="2" id="KW-0067">ATP-binding</keyword>
<reference evidence="4 5" key="1">
    <citation type="journal article" date="2007" name="Science">
        <title>The Chlamydomonas genome reveals the evolution of key animal and plant functions.</title>
        <authorList>
            <person name="Merchant S.S."/>
            <person name="Prochnik S.E."/>
            <person name="Vallon O."/>
            <person name="Harris E.H."/>
            <person name="Karpowicz S.J."/>
            <person name="Witman G.B."/>
            <person name="Terry A."/>
            <person name="Salamov A."/>
            <person name="Fritz-Laylin L.K."/>
            <person name="Marechal-Drouard L."/>
            <person name="Marshall W.F."/>
            <person name="Qu L.H."/>
            <person name="Nelson D.R."/>
            <person name="Sanderfoot A.A."/>
            <person name="Spalding M.H."/>
            <person name="Kapitonov V.V."/>
            <person name="Ren Q."/>
            <person name="Ferris P."/>
            <person name="Lindquist E."/>
            <person name="Shapiro H."/>
            <person name="Lucas S.M."/>
            <person name="Grimwood J."/>
            <person name="Schmutz J."/>
            <person name="Cardol P."/>
            <person name="Cerutti H."/>
            <person name="Chanfreau G."/>
            <person name="Chen C.L."/>
            <person name="Cognat V."/>
            <person name="Croft M.T."/>
            <person name="Dent R."/>
            <person name="Dutcher S."/>
            <person name="Fernandez E."/>
            <person name="Fukuzawa H."/>
            <person name="Gonzalez-Ballester D."/>
            <person name="Gonzalez-Halphen D."/>
            <person name="Hallmann A."/>
            <person name="Hanikenne M."/>
            <person name="Hippler M."/>
            <person name="Inwood W."/>
            <person name="Jabbari K."/>
            <person name="Kalanon M."/>
            <person name="Kuras R."/>
            <person name="Lefebvre P.A."/>
            <person name="Lemaire S.D."/>
            <person name="Lobanov A.V."/>
            <person name="Lohr M."/>
            <person name="Manuell A."/>
            <person name="Meier I."/>
            <person name="Mets L."/>
            <person name="Mittag M."/>
            <person name="Mittelmeier T."/>
            <person name="Moroney J.V."/>
            <person name="Moseley J."/>
            <person name="Napoli C."/>
            <person name="Nedelcu A.M."/>
            <person name="Niyogi K."/>
            <person name="Novoselov S.V."/>
            <person name="Paulsen I.T."/>
            <person name="Pazour G."/>
            <person name="Purton S."/>
            <person name="Ral J.P."/>
            <person name="Riano-Pachon D.M."/>
            <person name="Riekhof W."/>
            <person name="Rymarquis L."/>
            <person name="Schroda M."/>
            <person name="Stern D."/>
            <person name="Umen J."/>
            <person name="Willows R."/>
            <person name="Wilson N."/>
            <person name="Zimmer S.L."/>
            <person name="Allmer J."/>
            <person name="Balk J."/>
            <person name="Bisova K."/>
            <person name="Chen C.J."/>
            <person name="Elias M."/>
            <person name="Gendler K."/>
            <person name="Hauser C."/>
            <person name="Lamb M.R."/>
            <person name="Ledford H."/>
            <person name="Long J.C."/>
            <person name="Minagawa J."/>
            <person name="Page M.D."/>
            <person name="Pan J."/>
            <person name="Pootakham W."/>
            <person name="Roje S."/>
            <person name="Rose A."/>
            <person name="Stahlberg E."/>
            <person name="Terauchi A.M."/>
            <person name="Yang P."/>
            <person name="Ball S."/>
            <person name="Bowler C."/>
            <person name="Dieckmann C.L."/>
            <person name="Gladyshev V.N."/>
            <person name="Green P."/>
            <person name="Jorgensen R."/>
            <person name="Mayfield S."/>
            <person name="Mueller-Roeber B."/>
            <person name="Rajamani S."/>
            <person name="Sayre R.T."/>
            <person name="Brokstein P."/>
            <person name="Dubchak I."/>
            <person name="Goodstein D."/>
            <person name="Hornick L."/>
            <person name="Huang Y.W."/>
            <person name="Jhaveri J."/>
            <person name="Luo Y."/>
            <person name="Martinez D."/>
            <person name="Ngau W.C."/>
            <person name="Otillar B."/>
            <person name="Poliakov A."/>
            <person name="Porter A."/>
            <person name="Szajkowski L."/>
            <person name="Werner G."/>
            <person name="Zhou K."/>
            <person name="Grigoriev I.V."/>
            <person name="Rokhsar D.S."/>
            <person name="Grossman A.R."/>
        </authorList>
    </citation>
    <scope>NUCLEOTIDE SEQUENCE [LARGE SCALE GENOMIC DNA]</scope>
    <source>
        <strain evidence="5">CC-503</strain>
    </source>
</reference>
<dbReference type="InterPro" id="IPR003593">
    <property type="entry name" value="AAA+_ATPase"/>
</dbReference>
<dbReference type="Pfam" id="PF00005">
    <property type="entry name" value="ABC_tran"/>
    <property type="match status" value="1"/>
</dbReference>
<keyword evidence="1" id="KW-0547">Nucleotide-binding</keyword>